<protein>
    <submittedName>
        <fullName evidence="1">Uncharacterized protein</fullName>
    </submittedName>
</protein>
<dbReference type="EMBL" id="LATX01000599">
    <property type="protein sequence ID" value="KTB45821.1"/>
    <property type="molecule type" value="Genomic_DNA"/>
</dbReference>
<reference evidence="1 2" key="1">
    <citation type="submission" date="2015-12" db="EMBL/GenBank/DDBJ databases">
        <title>Draft genome sequence of Moniliophthora roreri, the causal agent of frosty pod rot of cacao.</title>
        <authorList>
            <person name="Aime M.C."/>
            <person name="Diaz-Valderrama J.R."/>
            <person name="Kijpornyongpan T."/>
            <person name="Phillips-Mora W."/>
        </authorList>
    </citation>
    <scope>NUCLEOTIDE SEQUENCE [LARGE SCALE GENOMIC DNA]</scope>
    <source>
        <strain evidence="1 2">MCA 2952</strain>
    </source>
</reference>
<comment type="caution">
    <text evidence="1">The sequence shown here is derived from an EMBL/GenBank/DDBJ whole genome shotgun (WGS) entry which is preliminary data.</text>
</comment>
<evidence type="ECO:0000313" key="1">
    <source>
        <dbReference type="EMBL" id="KTB45821.1"/>
    </source>
</evidence>
<accession>A0A0W0GBA7</accession>
<gene>
    <name evidence="1" type="ORF">WG66_1602</name>
</gene>
<dbReference type="Proteomes" id="UP000054988">
    <property type="component" value="Unassembled WGS sequence"/>
</dbReference>
<proteinExistence type="predicted"/>
<evidence type="ECO:0000313" key="2">
    <source>
        <dbReference type="Proteomes" id="UP000054988"/>
    </source>
</evidence>
<sequence length="194" mass="21941">MEENVDQRLRYLKPGIQPLFSCYLPPEAVGRTIEASFDTVYTYSEGIPRVIVKYPIKKNTWTSSSHALKDGVVVLEDGLTRWVIRTDSTKIARTPAIRLAWSPDNLKLIDTPILKLKAYKLSLPHRNTTKITVVTVSRNVSSSRPSPIMDFFNVSIGGNARLNVVHRIRTIISPTWNADVVRSRKKLERAGRAE</sequence>
<organism evidence="1 2">
    <name type="scientific">Moniliophthora roreri</name>
    <name type="common">Frosty pod rot fungus</name>
    <name type="synonym">Monilia roreri</name>
    <dbReference type="NCBI Taxonomy" id="221103"/>
    <lineage>
        <taxon>Eukaryota</taxon>
        <taxon>Fungi</taxon>
        <taxon>Dikarya</taxon>
        <taxon>Basidiomycota</taxon>
        <taxon>Agaricomycotina</taxon>
        <taxon>Agaricomycetes</taxon>
        <taxon>Agaricomycetidae</taxon>
        <taxon>Agaricales</taxon>
        <taxon>Marasmiineae</taxon>
        <taxon>Marasmiaceae</taxon>
        <taxon>Moniliophthora</taxon>
    </lineage>
</organism>
<name>A0A0W0GBA7_MONRR</name>
<dbReference type="AlphaFoldDB" id="A0A0W0GBA7"/>